<evidence type="ECO:0000313" key="8">
    <source>
        <dbReference type="EMBL" id="GMH00344.1"/>
    </source>
</evidence>
<dbReference type="PANTHER" id="PTHR47652:SF3">
    <property type="entry name" value="MITOCHONDRIAL IMPORT INNER MEMBRANE TRANSLOCASE SUBUNIT TIM44"/>
    <property type="match status" value="1"/>
</dbReference>
<evidence type="ECO:0000256" key="1">
    <source>
        <dbReference type="ARBA" id="ARBA00004370"/>
    </source>
</evidence>
<dbReference type="InterPro" id="IPR025423">
    <property type="entry name" value="TMEM205-like"/>
</dbReference>
<accession>A0AAD3P5S1</accession>
<evidence type="ECO:0000313" key="9">
    <source>
        <dbReference type="Proteomes" id="UP001279734"/>
    </source>
</evidence>
<feature type="transmembrane region" description="Helical" evidence="6">
    <location>
        <begin position="402"/>
        <end position="427"/>
    </location>
</feature>
<protein>
    <recommendedName>
        <fullName evidence="7">TMEM205-like domain-containing protein</fullName>
    </recommendedName>
</protein>
<keyword evidence="9" id="KW-1185">Reference proteome</keyword>
<dbReference type="GO" id="GO:0016020">
    <property type="term" value="C:membrane"/>
    <property type="evidence" value="ECO:0007669"/>
    <property type="project" value="UniProtKB-SubCell"/>
</dbReference>
<sequence length="608" mass="66833">MAFGDEKPIVVARSIDNLGSMQNRNANATCRLNKHVAVSQVFRSTRHLLSNESNGSRKINRNQLGGMMICTTKSNSQLIALVKMMNLLTISLLTSLTFAGIFSPTPAAENKNQGEQIIVGGVHRVVLVEYADSTGEGKTKVSISPPSAADAAASAQDKLSSVAASVAGVAEDAKDKLKEEVTTRNGYIPGPRELICDTFGKCKHKIAGAFSRAKEKVVETVHEVEEETKEVLGGAVHKAKEMVCKVEKDGEEIGEKAKDAAEVFMEKYKGKSEDMSAYLESASGKAIKNEETMEDEAKKAKESFVNMVEKVKHESEVFVEKSKRAGEDLSKDFESSLEQAADKAKEAGKMVEDRAKKVKEKGEKGKKKLSDVAWRGKEVFCNVLRYTMSPELAKPLLGVLQLLGFSTAYGVSVWVTFAMSYVLAGVLPRQQFAVVQSKIYPAYFKVMTFGIGMSLLGHLWGKRSEGFFHKTEMLQGYNLLACLLFVLANQLSLEPRASKVMFERMKAEKEERRGRDNFMQPTKVGGTFVTGAAAPVTTTTTTTTTAVRTTATQPPPPTRERAEAKSKMENLTNRLKKLNLYSSLLNIIVLMGLSWHLSYLSQRLHTHC</sequence>
<dbReference type="PANTHER" id="PTHR47652">
    <property type="entry name" value="MITOCHONDRIAL IMPORT INNER MEMBRANE TRANSLOCASE SUBUNIT TIM44"/>
    <property type="match status" value="1"/>
</dbReference>
<dbReference type="EMBL" id="BSYO01000002">
    <property type="protein sequence ID" value="GMH00344.1"/>
    <property type="molecule type" value="Genomic_DNA"/>
</dbReference>
<comment type="caution">
    <text evidence="8">The sequence shown here is derived from an EMBL/GenBank/DDBJ whole genome shotgun (WGS) entry which is preliminary data.</text>
</comment>
<feature type="domain" description="TMEM205-like" evidence="7">
    <location>
        <begin position="403"/>
        <end position="505"/>
    </location>
</feature>
<evidence type="ECO:0000259" key="7">
    <source>
        <dbReference type="Pfam" id="PF13664"/>
    </source>
</evidence>
<feature type="transmembrane region" description="Helical" evidence="6">
    <location>
        <begin position="439"/>
        <end position="461"/>
    </location>
</feature>
<dbReference type="Pfam" id="PF13664">
    <property type="entry name" value="DUF4149"/>
    <property type="match status" value="1"/>
</dbReference>
<dbReference type="Proteomes" id="UP001279734">
    <property type="component" value="Unassembled WGS sequence"/>
</dbReference>
<evidence type="ECO:0000256" key="6">
    <source>
        <dbReference type="SAM" id="Phobius"/>
    </source>
</evidence>
<evidence type="ECO:0000256" key="4">
    <source>
        <dbReference type="ARBA" id="ARBA00023136"/>
    </source>
</evidence>
<proteinExistence type="predicted"/>
<comment type="subcellular location">
    <subcellularLocation>
        <location evidence="1">Membrane</location>
    </subcellularLocation>
</comment>
<keyword evidence="4 6" id="KW-0472">Membrane</keyword>
<evidence type="ECO:0000256" key="5">
    <source>
        <dbReference type="SAM" id="MobiDB-lite"/>
    </source>
</evidence>
<evidence type="ECO:0000256" key="2">
    <source>
        <dbReference type="ARBA" id="ARBA00022692"/>
    </source>
</evidence>
<evidence type="ECO:0000256" key="3">
    <source>
        <dbReference type="ARBA" id="ARBA00022989"/>
    </source>
</evidence>
<feature type="region of interest" description="Disordered" evidence="5">
    <location>
        <begin position="540"/>
        <end position="562"/>
    </location>
</feature>
<feature type="compositionally biased region" description="Low complexity" evidence="5">
    <location>
        <begin position="540"/>
        <end position="552"/>
    </location>
</feature>
<organism evidence="8 9">
    <name type="scientific">Nepenthes gracilis</name>
    <name type="common">Slender pitcher plant</name>
    <dbReference type="NCBI Taxonomy" id="150966"/>
    <lineage>
        <taxon>Eukaryota</taxon>
        <taxon>Viridiplantae</taxon>
        <taxon>Streptophyta</taxon>
        <taxon>Embryophyta</taxon>
        <taxon>Tracheophyta</taxon>
        <taxon>Spermatophyta</taxon>
        <taxon>Magnoliopsida</taxon>
        <taxon>eudicotyledons</taxon>
        <taxon>Gunneridae</taxon>
        <taxon>Pentapetalae</taxon>
        <taxon>Caryophyllales</taxon>
        <taxon>Nepenthaceae</taxon>
        <taxon>Nepenthes</taxon>
    </lineage>
</organism>
<feature type="transmembrane region" description="Helical" evidence="6">
    <location>
        <begin position="578"/>
        <end position="597"/>
    </location>
</feature>
<name>A0AAD3P5S1_NEPGR</name>
<keyword evidence="2 6" id="KW-0812">Transmembrane</keyword>
<gene>
    <name evidence="8" type="ORF">Nepgr_002183</name>
</gene>
<dbReference type="AlphaFoldDB" id="A0AAD3P5S1"/>
<keyword evidence="3 6" id="KW-1133">Transmembrane helix</keyword>
<reference evidence="8" key="1">
    <citation type="submission" date="2023-05" db="EMBL/GenBank/DDBJ databases">
        <title>Nepenthes gracilis genome sequencing.</title>
        <authorList>
            <person name="Fukushima K."/>
        </authorList>
    </citation>
    <scope>NUCLEOTIDE SEQUENCE</scope>
    <source>
        <strain evidence="8">SING2019-196</strain>
    </source>
</reference>
<feature type="transmembrane region" description="Helical" evidence="6">
    <location>
        <begin position="473"/>
        <end position="493"/>
    </location>
</feature>